<dbReference type="AlphaFoldDB" id="A0A2N5C5H7"/>
<sequence length="83" mass="8318">MRIEAGGTSGARMANVILSGNAKNCAGMFAKLGLDGANVQYPDGSCGAAISIADPALDSRFAPAIFSAARNAGTVRFEGGSRP</sequence>
<protein>
    <submittedName>
        <fullName evidence="1">Uncharacterized protein</fullName>
    </submittedName>
</protein>
<reference evidence="1 2" key="1">
    <citation type="submission" date="2017-12" db="EMBL/GenBank/DDBJ databases">
        <title>Genome sequence of the active heterotrophic nitrifier-denitrifier, Cupriavidus pauculus UM1.</title>
        <authorList>
            <person name="Putonti C."/>
            <person name="Castignetti D."/>
        </authorList>
    </citation>
    <scope>NUCLEOTIDE SEQUENCE [LARGE SCALE GENOMIC DNA]</scope>
    <source>
        <strain evidence="1 2">UM1</strain>
    </source>
</reference>
<evidence type="ECO:0000313" key="2">
    <source>
        <dbReference type="Proteomes" id="UP000234341"/>
    </source>
</evidence>
<evidence type="ECO:0000313" key="1">
    <source>
        <dbReference type="EMBL" id="PLP97479.1"/>
    </source>
</evidence>
<organism evidence="1 2">
    <name type="scientific">Cupriavidus pauculus</name>
    <dbReference type="NCBI Taxonomy" id="82633"/>
    <lineage>
        <taxon>Bacteria</taxon>
        <taxon>Pseudomonadati</taxon>
        <taxon>Pseudomonadota</taxon>
        <taxon>Betaproteobacteria</taxon>
        <taxon>Burkholderiales</taxon>
        <taxon>Burkholderiaceae</taxon>
        <taxon>Cupriavidus</taxon>
    </lineage>
</organism>
<accession>A0A2N5C5H7</accession>
<dbReference type="Proteomes" id="UP000234341">
    <property type="component" value="Unassembled WGS sequence"/>
</dbReference>
<gene>
    <name evidence="1" type="ORF">CYJ10_26970</name>
</gene>
<dbReference type="EMBL" id="PJRP01000017">
    <property type="protein sequence ID" value="PLP97479.1"/>
    <property type="molecule type" value="Genomic_DNA"/>
</dbReference>
<comment type="caution">
    <text evidence="1">The sequence shown here is derived from an EMBL/GenBank/DDBJ whole genome shotgun (WGS) entry which is preliminary data.</text>
</comment>
<proteinExistence type="predicted"/>
<name>A0A2N5C5H7_9BURK</name>